<accession>A0A382ZGM4</accession>
<dbReference type="EMBL" id="UINC01183742">
    <property type="protein sequence ID" value="SVD94641.1"/>
    <property type="molecule type" value="Genomic_DNA"/>
</dbReference>
<sequence>MTSKTGTVLVTGCNRGIGLEFVKQYLLLNWEVIATCRKPEKADALIRLSDGNPNLILHTLDITNESSVDGFLKEIGDWPIDLLINNAAYLGSPDPQKFGQIDYQMFTRSFEVNAIGPMRVTEKLIENVRLGNMKKIVFLGSSAGSITRIAPPITLYPYRASKAALHLLVHNLYHELNPQKIMVSLINPGLVDTRGFLDLQPGDPIPESLSKSVPMALIEM</sequence>
<dbReference type="GO" id="GO:0016616">
    <property type="term" value="F:oxidoreductase activity, acting on the CH-OH group of donors, NAD or NADP as acceptor"/>
    <property type="evidence" value="ECO:0007669"/>
    <property type="project" value="TreeGrafter"/>
</dbReference>
<dbReference type="InterPro" id="IPR036291">
    <property type="entry name" value="NAD(P)-bd_dom_sf"/>
</dbReference>
<evidence type="ECO:0000313" key="1">
    <source>
        <dbReference type="EMBL" id="SVD94641.1"/>
    </source>
</evidence>
<gene>
    <name evidence="1" type="ORF">METZ01_LOCUS447495</name>
</gene>
<reference evidence="1" key="1">
    <citation type="submission" date="2018-05" db="EMBL/GenBank/DDBJ databases">
        <authorList>
            <person name="Lanie J.A."/>
            <person name="Ng W.-L."/>
            <person name="Kazmierczak K.M."/>
            <person name="Andrzejewski T.M."/>
            <person name="Davidsen T.M."/>
            <person name="Wayne K.J."/>
            <person name="Tettelin H."/>
            <person name="Glass J.I."/>
            <person name="Rusch D."/>
            <person name="Podicherti R."/>
            <person name="Tsui H.-C.T."/>
            <person name="Winkler M.E."/>
        </authorList>
    </citation>
    <scope>NUCLEOTIDE SEQUENCE</scope>
</reference>
<dbReference type="Pfam" id="PF00106">
    <property type="entry name" value="adh_short"/>
    <property type="match status" value="1"/>
</dbReference>
<protein>
    <recommendedName>
        <fullName evidence="2">Short-chain dehydrogenase</fullName>
    </recommendedName>
</protein>
<dbReference type="PANTHER" id="PTHR45458:SF1">
    <property type="entry name" value="SHORT CHAIN DEHYDROGENASE"/>
    <property type="match status" value="1"/>
</dbReference>
<name>A0A382ZGM4_9ZZZZ</name>
<dbReference type="PANTHER" id="PTHR45458">
    <property type="entry name" value="SHORT-CHAIN DEHYDROGENASE/REDUCTASE SDR"/>
    <property type="match status" value="1"/>
</dbReference>
<evidence type="ECO:0008006" key="2">
    <source>
        <dbReference type="Google" id="ProtNLM"/>
    </source>
</evidence>
<dbReference type="Gene3D" id="3.40.50.720">
    <property type="entry name" value="NAD(P)-binding Rossmann-like Domain"/>
    <property type="match status" value="1"/>
</dbReference>
<dbReference type="PRINTS" id="PR00081">
    <property type="entry name" value="GDHRDH"/>
</dbReference>
<organism evidence="1">
    <name type="scientific">marine metagenome</name>
    <dbReference type="NCBI Taxonomy" id="408172"/>
    <lineage>
        <taxon>unclassified sequences</taxon>
        <taxon>metagenomes</taxon>
        <taxon>ecological metagenomes</taxon>
    </lineage>
</organism>
<dbReference type="SUPFAM" id="SSF51735">
    <property type="entry name" value="NAD(P)-binding Rossmann-fold domains"/>
    <property type="match status" value="1"/>
</dbReference>
<proteinExistence type="predicted"/>
<dbReference type="AlphaFoldDB" id="A0A382ZGM4"/>
<dbReference type="InterPro" id="IPR002347">
    <property type="entry name" value="SDR_fam"/>
</dbReference>
<feature type="non-terminal residue" evidence="1">
    <location>
        <position position="220"/>
    </location>
</feature>
<dbReference type="InterPro" id="IPR052184">
    <property type="entry name" value="SDR_enzymes"/>
</dbReference>